<dbReference type="Proteomes" id="UP000245634">
    <property type="component" value="Unassembled WGS sequence"/>
</dbReference>
<name>A0A316DC64_9BACL</name>
<reference evidence="1 2" key="1">
    <citation type="submission" date="2018-05" db="EMBL/GenBank/DDBJ databases">
        <title>Genomic Encyclopedia of Type Strains, Phase IV (KMG-IV): sequencing the most valuable type-strain genomes for metagenomic binning, comparative biology and taxonomic classification.</title>
        <authorList>
            <person name="Goeker M."/>
        </authorList>
    </citation>
    <scope>NUCLEOTIDE SEQUENCE [LARGE SCALE GENOMIC DNA]</scope>
    <source>
        <strain evidence="1 2">DSM 18773</strain>
    </source>
</reference>
<protein>
    <submittedName>
        <fullName evidence="1">Uncharacterized protein</fullName>
    </submittedName>
</protein>
<sequence>MIYHSTLYKKGYSMPSGILYPFARLHNTNSREQLE</sequence>
<evidence type="ECO:0000313" key="2">
    <source>
        <dbReference type="Proteomes" id="UP000245634"/>
    </source>
</evidence>
<accession>A0A316DC64</accession>
<dbReference type="EMBL" id="QGGL01000003">
    <property type="protein sequence ID" value="PWK15584.1"/>
    <property type="molecule type" value="Genomic_DNA"/>
</dbReference>
<keyword evidence="2" id="KW-1185">Reference proteome</keyword>
<dbReference type="AlphaFoldDB" id="A0A316DC64"/>
<proteinExistence type="predicted"/>
<comment type="caution">
    <text evidence="1">The sequence shown here is derived from an EMBL/GenBank/DDBJ whole genome shotgun (WGS) entry which is preliminary data.</text>
</comment>
<evidence type="ECO:0000313" key="1">
    <source>
        <dbReference type="EMBL" id="PWK15584.1"/>
    </source>
</evidence>
<gene>
    <name evidence="1" type="ORF">C7459_103121</name>
</gene>
<organism evidence="1 2">
    <name type="scientific">Tumebacillus permanentifrigoris</name>
    <dbReference type="NCBI Taxonomy" id="378543"/>
    <lineage>
        <taxon>Bacteria</taxon>
        <taxon>Bacillati</taxon>
        <taxon>Bacillota</taxon>
        <taxon>Bacilli</taxon>
        <taxon>Bacillales</taxon>
        <taxon>Alicyclobacillaceae</taxon>
        <taxon>Tumebacillus</taxon>
    </lineage>
</organism>